<reference evidence="2" key="1">
    <citation type="journal article" date="2022" name="Mol. Ecol. Resour.">
        <title>The genomes of chicory, endive, great burdock and yacon provide insights into Asteraceae palaeo-polyploidization history and plant inulin production.</title>
        <authorList>
            <person name="Fan W."/>
            <person name="Wang S."/>
            <person name="Wang H."/>
            <person name="Wang A."/>
            <person name="Jiang F."/>
            <person name="Liu H."/>
            <person name="Zhao H."/>
            <person name="Xu D."/>
            <person name="Zhang Y."/>
        </authorList>
    </citation>
    <scope>NUCLEOTIDE SEQUENCE [LARGE SCALE GENOMIC DNA]</scope>
    <source>
        <strain evidence="2">cv. Yunnan</strain>
    </source>
</reference>
<reference evidence="1 2" key="2">
    <citation type="journal article" date="2022" name="Mol. Ecol. Resour.">
        <title>The genomes of chicory, endive, great burdock and yacon provide insights into Asteraceae paleo-polyploidization history and plant inulin production.</title>
        <authorList>
            <person name="Fan W."/>
            <person name="Wang S."/>
            <person name="Wang H."/>
            <person name="Wang A."/>
            <person name="Jiang F."/>
            <person name="Liu H."/>
            <person name="Zhao H."/>
            <person name="Xu D."/>
            <person name="Zhang Y."/>
        </authorList>
    </citation>
    <scope>NUCLEOTIDE SEQUENCE [LARGE SCALE GENOMIC DNA]</scope>
    <source>
        <strain evidence="2">cv. Yunnan</strain>
        <tissue evidence="1">Leaves</tissue>
    </source>
</reference>
<accession>A0ACB9E7G5</accession>
<organism evidence="1 2">
    <name type="scientific">Smallanthus sonchifolius</name>
    <dbReference type="NCBI Taxonomy" id="185202"/>
    <lineage>
        <taxon>Eukaryota</taxon>
        <taxon>Viridiplantae</taxon>
        <taxon>Streptophyta</taxon>
        <taxon>Embryophyta</taxon>
        <taxon>Tracheophyta</taxon>
        <taxon>Spermatophyta</taxon>
        <taxon>Magnoliopsida</taxon>
        <taxon>eudicotyledons</taxon>
        <taxon>Gunneridae</taxon>
        <taxon>Pentapetalae</taxon>
        <taxon>asterids</taxon>
        <taxon>campanulids</taxon>
        <taxon>Asterales</taxon>
        <taxon>Asteraceae</taxon>
        <taxon>Asteroideae</taxon>
        <taxon>Heliantheae alliance</taxon>
        <taxon>Millerieae</taxon>
        <taxon>Smallanthus</taxon>
    </lineage>
</organism>
<gene>
    <name evidence="1" type="ORF">L1987_54606</name>
</gene>
<proteinExistence type="predicted"/>
<keyword evidence="2" id="KW-1185">Reference proteome</keyword>
<sequence length="93" mass="9871">MLPRSRSASLRRWRPPDLYFGAGDGDDALCAALRYAPSVTDDRCSPSPCSHSKLKSNAASILVALLAPCSHSKLKSNGASILGRFPTGTRNAL</sequence>
<name>A0ACB9E7G5_9ASTR</name>
<evidence type="ECO:0000313" key="2">
    <source>
        <dbReference type="Proteomes" id="UP001056120"/>
    </source>
</evidence>
<comment type="caution">
    <text evidence="1">The sequence shown here is derived from an EMBL/GenBank/DDBJ whole genome shotgun (WGS) entry which is preliminary data.</text>
</comment>
<protein>
    <submittedName>
        <fullName evidence="1">Uncharacterized protein</fullName>
    </submittedName>
</protein>
<evidence type="ECO:0000313" key="1">
    <source>
        <dbReference type="EMBL" id="KAI3754815.1"/>
    </source>
</evidence>
<dbReference type="EMBL" id="CM042035">
    <property type="protein sequence ID" value="KAI3754815.1"/>
    <property type="molecule type" value="Genomic_DNA"/>
</dbReference>
<dbReference type="Proteomes" id="UP001056120">
    <property type="component" value="Linkage Group LG18"/>
</dbReference>